<dbReference type="STRING" id="29341.RSJ17_16710"/>
<dbReference type="InterPro" id="IPR023753">
    <property type="entry name" value="FAD/NAD-binding_dom"/>
</dbReference>
<keyword evidence="4" id="KW-0274">FAD</keyword>
<evidence type="ECO:0000256" key="4">
    <source>
        <dbReference type="ARBA" id="ARBA00022827"/>
    </source>
</evidence>
<comment type="cofactor">
    <cofactor evidence="1">
        <name>FAD</name>
        <dbReference type="ChEBI" id="CHEBI:57692"/>
    </cofactor>
</comment>
<reference evidence="8 9" key="1">
    <citation type="journal article" date="2015" name="Infect. Genet. Evol.">
        <title>Genomic sequences of six botulinum neurotoxin-producing strains representing three clostridial species illustrate the mobility and diversity of botulinum neurotoxin genes.</title>
        <authorList>
            <person name="Smith T.J."/>
            <person name="Hill K.K."/>
            <person name="Xie G."/>
            <person name="Foley B.T."/>
            <person name="Williamson C.H."/>
            <person name="Foster J.T."/>
            <person name="Johnson S.L."/>
            <person name="Chertkov O."/>
            <person name="Teshima H."/>
            <person name="Gibbons H.S."/>
            <person name="Johnsky L.A."/>
            <person name="Karavis M.A."/>
            <person name="Smith L.A."/>
        </authorList>
    </citation>
    <scope>NUCLEOTIDE SEQUENCE [LARGE SCALE GENOMIC DNA]</scope>
    <source>
        <strain evidence="8 9">CDC 2741</strain>
    </source>
</reference>
<dbReference type="PRINTS" id="PR00411">
    <property type="entry name" value="PNDRDTASEI"/>
</dbReference>
<sequence length="543" mass="59740">MKILVIGGVAAGTKTAAKLKREDENYDVTLITRDKHISYAGCGLPYYIGGVIEDKKDLIVKTPEEFEKFTGVQVFTQLEAKEISKNSKEVEVQDLSSGEIKKLNYDKLVIATGASPFVPAMEGKDLEGVFTIRTPEDAVKIREAVEQGDVKRVVVIGGGFIGIEVAENLIEQGVKVTLIEMASQILPGFDMEIAHIAQEHLLDKGMMPLMEEQVISIEGTNRVEKVITDKRKIKADMVVMAIGVRANTEIAQRAGITLGERNAIRVNEYMETSEKDIYAVGDCAENINIITESKVWYPMGSTSNKMGRIAALNISGERAALDGVLGTTVVKIFDINTGKTGLSEQDAKSSGFNPISILVPTNDRAHYYPGVKNIVTKLIADKDSRRILGAQIIGPGVIDKPIDILATAITFKAKVEDIENLDLAYAPPFSMAMASTIVAANVLLNKMNGKVDTVTPVEFWRDKDKYRVIDLRSEDEFEEKHIEGAINIPFDNINEHINHIEKNENLILVCRVGKIAYIAYKKLKALGYKDVKILEGGMTIPQI</sequence>
<proteinExistence type="inferred from homology"/>
<dbReference type="InterPro" id="IPR016156">
    <property type="entry name" value="FAD/NAD-linked_Rdtase_dimer_sf"/>
</dbReference>
<dbReference type="GO" id="GO:0016491">
    <property type="term" value="F:oxidoreductase activity"/>
    <property type="evidence" value="ECO:0007669"/>
    <property type="project" value="UniProtKB-KW"/>
</dbReference>
<evidence type="ECO:0000256" key="3">
    <source>
        <dbReference type="ARBA" id="ARBA00022630"/>
    </source>
</evidence>
<evidence type="ECO:0000259" key="7">
    <source>
        <dbReference type="PROSITE" id="PS50206"/>
    </source>
</evidence>
<dbReference type="InterPro" id="IPR050260">
    <property type="entry name" value="FAD-bd_OxRdtase"/>
</dbReference>
<gene>
    <name evidence="8" type="ORF">U732_1762</name>
</gene>
<evidence type="ECO:0000256" key="6">
    <source>
        <dbReference type="ARBA" id="ARBA00023284"/>
    </source>
</evidence>
<dbReference type="PROSITE" id="PS50206">
    <property type="entry name" value="RHODANESE_3"/>
    <property type="match status" value="1"/>
</dbReference>
<evidence type="ECO:0000313" key="8">
    <source>
        <dbReference type="EMBL" id="KIE46155.1"/>
    </source>
</evidence>
<dbReference type="RefSeq" id="WP_039633609.1">
    <property type="nucleotide sequence ID" value="NZ_AYSO01000017.1"/>
</dbReference>
<dbReference type="EMBL" id="AYSO01000017">
    <property type="protein sequence ID" value="KIE46155.1"/>
    <property type="molecule type" value="Genomic_DNA"/>
</dbReference>
<dbReference type="PANTHER" id="PTHR43429">
    <property type="entry name" value="PYRIDINE NUCLEOTIDE-DISULFIDE OXIDOREDUCTASE DOMAIN-CONTAINING"/>
    <property type="match status" value="1"/>
</dbReference>
<keyword evidence="6" id="KW-0676">Redox-active center</keyword>
<name>A0A0C1UFG0_9CLOT</name>
<dbReference type="AlphaFoldDB" id="A0A0C1UFG0"/>
<dbReference type="OrthoDB" id="9802028at2"/>
<dbReference type="Proteomes" id="UP000031366">
    <property type="component" value="Unassembled WGS sequence"/>
</dbReference>
<dbReference type="SMART" id="SM00450">
    <property type="entry name" value="RHOD"/>
    <property type="match status" value="1"/>
</dbReference>
<dbReference type="PANTHER" id="PTHR43429:SF1">
    <property type="entry name" value="NAD(P)H SULFUR OXIDOREDUCTASE (COA-DEPENDENT)"/>
    <property type="match status" value="1"/>
</dbReference>
<dbReference type="PRINTS" id="PR00368">
    <property type="entry name" value="FADPNR"/>
</dbReference>
<evidence type="ECO:0000256" key="1">
    <source>
        <dbReference type="ARBA" id="ARBA00001974"/>
    </source>
</evidence>
<evidence type="ECO:0000313" key="9">
    <source>
        <dbReference type="Proteomes" id="UP000031366"/>
    </source>
</evidence>
<dbReference type="Pfam" id="PF02852">
    <property type="entry name" value="Pyr_redox_dim"/>
    <property type="match status" value="1"/>
</dbReference>
<dbReference type="InterPro" id="IPR036188">
    <property type="entry name" value="FAD/NAD-bd_sf"/>
</dbReference>
<dbReference type="Pfam" id="PF07992">
    <property type="entry name" value="Pyr_redox_2"/>
    <property type="match status" value="1"/>
</dbReference>
<evidence type="ECO:0000256" key="5">
    <source>
        <dbReference type="ARBA" id="ARBA00023002"/>
    </source>
</evidence>
<feature type="domain" description="Rhodanese" evidence="7">
    <location>
        <begin position="462"/>
        <end position="538"/>
    </location>
</feature>
<dbReference type="SUPFAM" id="SSF52821">
    <property type="entry name" value="Rhodanese/Cell cycle control phosphatase"/>
    <property type="match status" value="1"/>
</dbReference>
<keyword evidence="3" id="KW-0285">Flavoprotein</keyword>
<dbReference type="Gene3D" id="3.40.250.10">
    <property type="entry name" value="Rhodanese-like domain"/>
    <property type="match status" value="1"/>
</dbReference>
<protein>
    <submittedName>
        <fullName evidence="8">3-hydroxyacyl-CoA dehydrogenase, NAD binding domain protein</fullName>
    </submittedName>
</protein>
<organism evidence="8 9">
    <name type="scientific">Clostridium argentinense CDC 2741</name>
    <dbReference type="NCBI Taxonomy" id="1418104"/>
    <lineage>
        <taxon>Bacteria</taxon>
        <taxon>Bacillati</taxon>
        <taxon>Bacillota</taxon>
        <taxon>Clostridia</taxon>
        <taxon>Eubacteriales</taxon>
        <taxon>Clostridiaceae</taxon>
        <taxon>Clostridium</taxon>
    </lineage>
</organism>
<keyword evidence="5" id="KW-0560">Oxidoreductase</keyword>
<dbReference type="InterPro" id="IPR036873">
    <property type="entry name" value="Rhodanese-like_dom_sf"/>
</dbReference>
<dbReference type="SUPFAM" id="SSF55424">
    <property type="entry name" value="FAD/NAD-linked reductases, dimerisation (C-terminal) domain"/>
    <property type="match status" value="1"/>
</dbReference>
<comment type="caution">
    <text evidence="8">The sequence shown here is derived from an EMBL/GenBank/DDBJ whole genome shotgun (WGS) entry which is preliminary data.</text>
</comment>
<accession>A0A0C1UFG0</accession>
<comment type="similarity">
    <text evidence="2">Belongs to the class-III pyridine nucleotide-disulfide oxidoreductase family.</text>
</comment>
<keyword evidence="9" id="KW-1185">Reference proteome</keyword>
<dbReference type="Gene3D" id="3.50.50.60">
    <property type="entry name" value="FAD/NAD(P)-binding domain"/>
    <property type="match status" value="2"/>
</dbReference>
<evidence type="ECO:0000256" key="2">
    <source>
        <dbReference type="ARBA" id="ARBA00009130"/>
    </source>
</evidence>
<dbReference type="Pfam" id="PF00581">
    <property type="entry name" value="Rhodanese"/>
    <property type="match status" value="1"/>
</dbReference>
<dbReference type="CDD" id="cd00158">
    <property type="entry name" value="RHOD"/>
    <property type="match status" value="1"/>
</dbReference>
<dbReference type="InterPro" id="IPR004099">
    <property type="entry name" value="Pyr_nucl-diS_OxRdtase_dimer"/>
</dbReference>
<dbReference type="SUPFAM" id="SSF51905">
    <property type="entry name" value="FAD/NAD(P)-binding domain"/>
    <property type="match status" value="2"/>
</dbReference>
<dbReference type="InterPro" id="IPR001763">
    <property type="entry name" value="Rhodanese-like_dom"/>
</dbReference>